<organism evidence="10 11">
    <name type="scientific">Clostridium magnum DSM 2767</name>
    <dbReference type="NCBI Taxonomy" id="1121326"/>
    <lineage>
        <taxon>Bacteria</taxon>
        <taxon>Bacillati</taxon>
        <taxon>Bacillota</taxon>
        <taxon>Clostridia</taxon>
        <taxon>Eubacteriales</taxon>
        <taxon>Clostridiaceae</taxon>
        <taxon>Clostridium</taxon>
    </lineage>
</organism>
<gene>
    <name evidence="9 10" type="primary">cas1</name>
    <name evidence="10" type="ORF">CLMAG_16790</name>
</gene>
<dbReference type="PATRIC" id="fig|1121326.3.peg.1655"/>
<dbReference type="Pfam" id="PF01867">
    <property type="entry name" value="Cas_Cas1"/>
    <property type="match status" value="1"/>
</dbReference>
<keyword evidence="8 9" id="KW-0464">Manganese</keyword>
<evidence type="ECO:0000256" key="9">
    <source>
        <dbReference type="HAMAP-Rule" id="MF_01470"/>
    </source>
</evidence>
<dbReference type="NCBIfam" id="TIGR03641">
    <property type="entry name" value="cas1_HMARI"/>
    <property type="match status" value="1"/>
</dbReference>
<evidence type="ECO:0000256" key="5">
    <source>
        <dbReference type="ARBA" id="ARBA00022842"/>
    </source>
</evidence>
<keyword evidence="1 9" id="KW-0540">Nuclease</keyword>
<keyword evidence="5 9" id="KW-0460">Magnesium</keyword>
<evidence type="ECO:0000313" key="11">
    <source>
        <dbReference type="Proteomes" id="UP000076603"/>
    </source>
</evidence>
<keyword evidence="3 9" id="KW-0255">Endonuclease</keyword>
<dbReference type="NCBIfam" id="TIGR00287">
    <property type="entry name" value="cas1"/>
    <property type="match status" value="1"/>
</dbReference>
<evidence type="ECO:0000256" key="2">
    <source>
        <dbReference type="ARBA" id="ARBA00022723"/>
    </source>
</evidence>
<keyword evidence="11" id="KW-1185">Reference proteome</keyword>
<comment type="subunit">
    <text evidence="9">Homodimer, forms a heterotetramer with a Cas2 homodimer.</text>
</comment>
<comment type="similarity">
    <text evidence="9">Belongs to the CRISPR-associated endonuclease Cas1 family.</text>
</comment>
<keyword evidence="4 9" id="KW-0378">Hydrolase</keyword>
<evidence type="ECO:0000313" key="10">
    <source>
        <dbReference type="EMBL" id="KZL91873.1"/>
    </source>
</evidence>
<name>A0A162SU80_9CLOT</name>
<proteinExistence type="inferred from homology"/>
<dbReference type="Gene3D" id="3.100.10.20">
    <property type="entry name" value="CRISPR-associated endonuclease Cas1, N-terminal domain"/>
    <property type="match status" value="1"/>
</dbReference>
<keyword evidence="7 9" id="KW-0238">DNA-binding</keyword>
<evidence type="ECO:0000256" key="3">
    <source>
        <dbReference type="ARBA" id="ARBA00022759"/>
    </source>
</evidence>
<keyword evidence="6 9" id="KW-0051">Antiviral defense</keyword>
<feature type="binding site" evidence="9">
    <location>
        <position position="154"/>
    </location>
    <ligand>
        <name>Mn(2+)</name>
        <dbReference type="ChEBI" id="CHEBI:29035"/>
    </ligand>
</feature>
<dbReference type="GO" id="GO:0016787">
    <property type="term" value="F:hydrolase activity"/>
    <property type="evidence" value="ECO:0007669"/>
    <property type="project" value="UniProtKB-KW"/>
</dbReference>
<dbReference type="InterPro" id="IPR019858">
    <property type="entry name" value="CRISPR-assoc_Cas1_HMARI/TNEAP"/>
</dbReference>
<dbReference type="STRING" id="1121326.CLMAG_16790"/>
<dbReference type="RefSeq" id="WP_066620756.1">
    <property type="nucleotide sequence ID" value="NZ_FQXL01000022.1"/>
</dbReference>
<evidence type="ECO:0000256" key="6">
    <source>
        <dbReference type="ARBA" id="ARBA00023118"/>
    </source>
</evidence>
<accession>A0A162SU80</accession>
<feature type="binding site" evidence="9">
    <location>
        <position position="234"/>
    </location>
    <ligand>
        <name>Mn(2+)</name>
        <dbReference type="ChEBI" id="CHEBI:29035"/>
    </ligand>
</feature>
<sequence>MGKDYYIFSNGRMKRKENTIYFIDSEENKKAIPIEDIERLHLFGEIDINTKLLNYVSKYSILISVYNYYGFYSGTYYSRKKNVAGVLIVNQSRAYLDENKRLEIAKAFIDAAFHHMLRNIRRHSTVPKEIIDYIIKERENMNNSKSIEELMGAEGRGRKKYYESFNYFLKNDFYFNSRQKRPPTDLINALISFGNSMMYTTTLGEIYKTQLDPTISYLHEPSTKRFSLSLDISEVFKPLIIDSIIFTLINKNMITVKDFIIEEGLCYLNENGKKKFIREYENKLSTTIKHRSLNRKVSYRTLIKLECYKLIKSVIEDERYNALKAWW</sequence>
<dbReference type="GO" id="GO:0004520">
    <property type="term" value="F:DNA endonuclease activity"/>
    <property type="evidence" value="ECO:0007669"/>
    <property type="project" value="InterPro"/>
</dbReference>
<dbReference type="InterPro" id="IPR042211">
    <property type="entry name" value="CRISPR-assoc_Cas1_N"/>
</dbReference>
<evidence type="ECO:0000256" key="1">
    <source>
        <dbReference type="ARBA" id="ARBA00022722"/>
    </source>
</evidence>
<evidence type="ECO:0000256" key="8">
    <source>
        <dbReference type="ARBA" id="ARBA00023211"/>
    </source>
</evidence>
<evidence type="ECO:0000256" key="7">
    <source>
        <dbReference type="ARBA" id="ARBA00023125"/>
    </source>
</evidence>
<comment type="cofactor">
    <cofactor evidence="9">
        <name>Mg(2+)</name>
        <dbReference type="ChEBI" id="CHEBI:18420"/>
    </cofactor>
    <cofactor evidence="9">
        <name>Mn(2+)</name>
        <dbReference type="ChEBI" id="CHEBI:29035"/>
    </cofactor>
</comment>
<dbReference type="HAMAP" id="MF_01470">
    <property type="entry name" value="Cas1"/>
    <property type="match status" value="1"/>
</dbReference>
<feature type="binding site" evidence="9">
    <location>
        <position position="219"/>
    </location>
    <ligand>
        <name>Mn(2+)</name>
        <dbReference type="ChEBI" id="CHEBI:29035"/>
    </ligand>
</feature>
<keyword evidence="2 9" id="KW-0479">Metal-binding</keyword>
<dbReference type="Proteomes" id="UP000076603">
    <property type="component" value="Unassembled WGS sequence"/>
</dbReference>
<comment type="caution">
    <text evidence="10">The sequence shown here is derived from an EMBL/GenBank/DDBJ whole genome shotgun (WGS) entry which is preliminary data.</text>
</comment>
<dbReference type="GO" id="GO:0051607">
    <property type="term" value="P:defense response to virus"/>
    <property type="evidence" value="ECO:0007669"/>
    <property type="project" value="UniProtKB-UniRule"/>
</dbReference>
<evidence type="ECO:0000256" key="4">
    <source>
        <dbReference type="ARBA" id="ARBA00022801"/>
    </source>
</evidence>
<dbReference type="PANTHER" id="PTHR43219">
    <property type="entry name" value="CRISPR-ASSOCIATED ENDONUCLEASE CAS1"/>
    <property type="match status" value="1"/>
</dbReference>
<dbReference type="EMBL" id="LWAE01000002">
    <property type="protein sequence ID" value="KZL91873.1"/>
    <property type="molecule type" value="Genomic_DNA"/>
</dbReference>
<dbReference type="EC" id="3.1.-.-" evidence="9"/>
<comment type="function">
    <text evidence="9">CRISPR (clustered regularly interspaced short palindromic repeat), is an adaptive immune system that provides protection against mobile genetic elements (viruses, transposable elements and conjugative plasmids). CRISPR clusters contain spacers, sequences complementary to antecedent mobile elements, and target invading nucleic acids. CRISPR clusters are transcribed and processed into CRISPR RNA (crRNA). Acts as a dsDNA endonuclease. Involved in the integration of spacer DNA into the CRISPR cassette.</text>
</comment>
<protein>
    <recommendedName>
        <fullName evidence="9">CRISPR-associated endonuclease Cas1</fullName>
        <ecNumber evidence="9">3.1.-.-</ecNumber>
    </recommendedName>
</protein>
<dbReference type="InterPro" id="IPR002729">
    <property type="entry name" value="CRISPR-assoc_Cas1"/>
</dbReference>
<dbReference type="PANTHER" id="PTHR43219:SF2">
    <property type="entry name" value="CRISPR-ASSOCIATED ENDONUCLEASE CAS1"/>
    <property type="match status" value="1"/>
</dbReference>
<dbReference type="OrthoDB" id="9803119at2"/>
<dbReference type="InterPro" id="IPR042206">
    <property type="entry name" value="CRISPR-assoc_Cas1_C"/>
</dbReference>
<dbReference type="GO" id="GO:0043571">
    <property type="term" value="P:maintenance of CRISPR repeat elements"/>
    <property type="evidence" value="ECO:0007669"/>
    <property type="project" value="UniProtKB-UniRule"/>
</dbReference>
<dbReference type="Gene3D" id="1.20.120.920">
    <property type="entry name" value="CRISPR-associated endonuclease Cas1, C-terminal domain"/>
    <property type="match status" value="1"/>
</dbReference>
<dbReference type="CDD" id="cd09722">
    <property type="entry name" value="Cas1_I-B"/>
    <property type="match status" value="1"/>
</dbReference>
<reference evidence="10 11" key="1">
    <citation type="submission" date="2016-04" db="EMBL/GenBank/DDBJ databases">
        <title>Genome sequence of Clostridium magnum DSM 2767.</title>
        <authorList>
            <person name="Poehlein A."/>
            <person name="Uhlig R."/>
            <person name="Fischer R."/>
            <person name="Bahl H."/>
            <person name="Daniel R."/>
        </authorList>
    </citation>
    <scope>NUCLEOTIDE SEQUENCE [LARGE SCALE GENOMIC DNA]</scope>
    <source>
        <strain evidence="10 11">DSM 2767</strain>
    </source>
</reference>
<dbReference type="GO" id="GO:0046872">
    <property type="term" value="F:metal ion binding"/>
    <property type="evidence" value="ECO:0007669"/>
    <property type="project" value="UniProtKB-UniRule"/>
</dbReference>
<dbReference type="GO" id="GO:0003677">
    <property type="term" value="F:DNA binding"/>
    <property type="evidence" value="ECO:0007669"/>
    <property type="project" value="UniProtKB-KW"/>
</dbReference>
<dbReference type="AlphaFoldDB" id="A0A162SU80"/>